<keyword evidence="3" id="KW-1185">Reference proteome</keyword>
<accession>A0AAV7U198</accession>
<proteinExistence type="predicted"/>
<dbReference type="AlphaFoldDB" id="A0AAV7U198"/>
<feature type="compositionally biased region" description="Basic and acidic residues" evidence="1">
    <location>
        <begin position="72"/>
        <end position="92"/>
    </location>
</feature>
<reference evidence="2" key="1">
    <citation type="journal article" date="2022" name="bioRxiv">
        <title>Sequencing and chromosome-scale assembly of the giantPleurodeles waltlgenome.</title>
        <authorList>
            <person name="Brown T."/>
            <person name="Elewa A."/>
            <person name="Iarovenko S."/>
            <person name="Subramanian E."/>
            <person name="Araus A.J."/>
            <person name="Petzold A."/>
            <person name="Susuki M."/>
            <person name="Suzuki K.-i.T."/>
            <person name="Hayashi T."/>
            <person name="Toyoda A."/>
            <person name="Oliveira C."/>
            <person name="Osipova E."/>
            <person name="Leigh N.D."/>
            <person name="Simon A."/>
            <person name="Yun M.H."/>
        </authorList>
    </citation>
    <scope>NUCLEOTIDE SEQUENCE</scope>
    <source>
        <strain evidence="2">20211129_DDA</strain>
        <tissue evidence="2">Liver</tissue>
    </source>
</reference>
<comment type="caution">
    <text evidence="2">The sequence shown here is derived from an EMBL/GenBank/DDBJ whole genome shotgun (WGS) entry which is preliminary data.</text>
</comment>
<feature type="region of interest" description="Disordered" evidence="1">
    <location>
        <begin position="65"/>
        <end position="153"/>
    </location>
</feature>
<evidence type="ECO:0000313" key="2">
    <source>
        <dbReference type="EMBL" id="KAJ1182628.1"/>
    </source>
</evidence>
<protein>
    <submittedName>
        <fullName evidence="2">Uncharacterized protein</fullName>
    </submittedName>
</protein>
<organism evidence="2 3">
    <name type="scientific">Pleurodeles waltl</name>
    <name type="common">Iberian ribbed newt</name>
    <dbReference type="NCBI Taxonomy" id="8319"/>
    <lineage>
        <taxon>Eukaryota</taxon>
        <taxon>Metazoa</taxon>
        <taxon>Chordata</taxon>
        <taxon>Craniata</taxon>
        <taxon>Vertebrata</taxon>
        <taxon>Euteleostomi</taxon>
        <taxon>Amphibia</taxon>
        <taxon>Batrachia</taxon>
        <taxon>Caudata</taxon>
        <taxon>Salamandroidea</taxon>
        <taxon>Salamandridae</taxon>
        <taxon>Pleurodelinae</taxon>
        <taxon>Pleurodeles</taxon>
    </lineage>
</organism>
<feature type="compositionally biased region" description="Basic and acidic residues" evidence="1">
    <location>
        <begin position="127"/>
        <end position="137"/>
    </location>
</feature>
<dbReference type="Proteomes" id="UP001066276">
    <property type="component" value="Chromosome 3_2"/>
</dbReference>
<evidence type="ECO:0000313" key="3">
    <source>
        <dbReference type="Proteomes" id="UP001066276"/>
    </source>
</evidence>
<gene>
    <name evidence="2" type="ORF">NDU88_007813</name>
</gene>
<evidence type="ECO:0000256" key="1">
    <source>
        <dbReference type="SAM" id="MobiDB-lite"/>
    </source>
</evidence>
<name>A0AAV7U198_PLEWA</name>
<sequence length="153" mass="16774">MPTGPDSACATPWLDGYCSEAAPKLPKRLIPSFYQKVAKAPPLQQIIEQTEPEEHLGLLGDTLEQGTPLEEYGGRESHGRCLERDSETRAAESVKTALTGSPVTALADEQTHRKSCHTPKGQQRALESSRMENEPRVLQRRAGQEALQAMKAP</sequence>
<dbReference type="EMBL" id="JANPWB010000006">
    <property type="protein sequence ID" value="KAJ1182628.1"/>
    <property type="molecule type" value="Genomic_DNA"/>
</dbReference>